<protein>
    <submittedName>
        <fullName evidence="1">Uncharacterized protein</fullName>
    </submittedName>
</protein>
<dbReference type="InterPro" id="IPR029063">
    <property type="entry name" value="SAM-dependent_MTases_sf"/>
</dbReference>
<evidence type="ECO:0000313" key="1">
    <source>
        <dbReference type="EMBL" id="EGF93758.1"/>
    </source>
</evidence>
<proteinExistence type="predicted"/>
<dbReference type="Proteomes" id="UP000006512">
    <property type="component" value="Unassembled WGS sequence"/>
</dbReference>
<organism evidence="1 2">
    <name type="scientific">Asticcacaulis biprosthecium C19</name>
    <dbReference type="NCBI Taxonomy" id="715226"/>
    <lineage>
        <taxon>Bacteria</taxon>
        <taxon>Pseudomonadati</taxon>
        <taxon>Pseudomonadota</taxon>
        <taxon>Alphaproteobacteria</taxon>
        <taxon>Caulobacterales</taxon>
        <taxon>Caulobacteraceae</taxon>
        <taxon>Asticcacaulis</taxon>
    </lineage>
</organism>
<reference evidence="2" key="1">
    <citation type="submission" date="2011-03" db="EMBL/GenBank/DDBJ databases">
        <title>Draft genome sequence of Brevundimonas diminuta.</title>
        <authorList>
            <person name="Brown P.J.B."/>
            <person name="Buechlein A."/>
            <person name="Hemmerich C."/>
            <person name="Brun Y.V."/>
        </authorList>
    </citation>
    <scope>NUCLEOTIDE SEQUENCE [LARGE SCALE GENOMIC DNA]</scope>
    <source>
        <strain evidence="2">C19</strain>
    </source>
</reference>
<sequence>MSTQNAIRDHGPYDAITAMSVFCLWPATSGLENITEVYPFSTFESGLLGLFQHLKPGGVLLLQNAQYMVEDTTLADKLEPIDDIVSDSSGWIFKCAPNGDRLTTSQVDYDGRQWSFPDFFLANADRIKDTTHPIEFSVSHRWTPGPEIYGRNPDIALWRKIRE</sequence>
<dbReference type="EMBL" id="GL883077">
    <property type="protein sequence ID" value="EGF93758.1"/>
    <property type="molecule type" value="Genomic_DNA"/>
</dbReference>
<dbReference type="AlphaFoldDB" id="F4QH05"/>
<dbReference type="HOGENOM" id="CLU_1623771_0_0_5"/>
<gene>
    <name evidence="1" type="ORF">ABI_22000</name>
</gene>
<keyword evidence="2" id="KW-1185">Reference proteome</keyword>
<accession>F4QH05</accession>
<evidence type="ECO:0000313" key="2">
    <source>
        <dbReference type="Proteomes" id="UP000006512"/>
    </source>
</evidence>
<dbReference type="SUPFAM" id="SSF53335">
    <property type="entry name" value="S-adenosyl-L-methionine-dependent methyltransferases"/>
    <property type="match status" value="1"/>
</dbReference>
<name>F4QH05_9CAUL</name>